<gene>
    <name evidence="1" type="ORF">NCTC8081_00436</name>
</gene>
<name>A0A2X3BLV2_CLOPF</name>
<organism evidence="1 2">
    <name type="scientific">Clostridium perfringens</name>
    <dbReference type="NCBI Taxonomy" id="1502"/>
    <lineage>
        <taxon>Bacteria</taxon>
        <taxon>Bacillati</taxon>
        <taxon>Bacillota</taxon>
        <taxon>Clostridia</taxon>
        <taxon>Eubacteriales</taxon>
        <taxon>Clostridiaceae</taxon>
        <taxon>Clostridium</taxon>
    </lineage>
</organism>
<sequence>MMEEKISFIGHHGTLYVNSKKIKREGFEESKSGWLGKGIYFFEDDKELARMWANYKKGTYQSKIDVIECNISLEQEKILDIVDPKSVHSKMINEFRENFLKVTLKENKIIKTEDTTLDGKILDMICNRKGYSLVRNSTHTLTESDRKLGIKFSNLKNGIELCVKDKNIIDII</sequence>
<dbReference type="SUPFAM" id="SSF56399">
    <property type="entry name" value="ADP-ribosylation"/>
    <property type="match status" value="1"/>
</dbReference>
<dbReference type="AlphaFoldDB" id="A0A2X3BLV2"/>
<dbReference type="RefSeq" id="WP_111945228.1">
    <property type="nucleotide sequence ID" value="NZ_CATNYA010000063.1"/>
</dbReference>
<protein>
    <recommendedName>
        <fullName evidence="3">DUF3990 domain-containing protein</fullName>
    </recommendedName>
</protein>
<dbReference type="Proteomes" id="UP000250234">
    <property type="component" value="Unassembled WGS sequence"/>
</dbReference>
<evidence type="ECO:0008006" key="3">
    <source>
        <dbReference type="Google" id="ProtNLM"/>
    </source>
</evidence>
<evidence type="ECO:0000313" key="2">
    <source>
        <dbReference type="Proteomes" id="UP000250234"/>
    </source>
</evidence>
<dbReference type="Gene3D" id="3.90.175.10">
    <property type="entry name" value="Diphtheria Toxin, domain 1"/>
    <property type="match status" value="1"/>
</dbReference>
<accession>A0A2X3BLV2</accession>
<dbReference type="EMBL" id="UAWO01000002">
    <property type="protein sequence ID" value="SQC06338.1"/>
    <property type="molecule type" value="Genomic_DNA"/>
</dbReference>
<reference evidence="1 2" key="1">
    <citation type="submission" date="2018-06" db="EMBL/GenBank/DDBJ databases">
        <authorList>
            <consortium name="Pathogen Informatics"/>
            <person name="Doyle S."/>
        </authorList>
    </citation>
    <scope>NUCLEOTIDE SEQUENCE [LARGE SCALE GENOMIC DNA]</scope>
    <source>
        <strain evidence="1 2">NCTC8081</strain>
    </source>
</reference>
<proteinExistence type="predicted"/>
<evidence type="ECO:0000313" key="1">
    <source>
        <dbReference type="EMBL" id="SQC06338.1"/>
    </source>
</evidence>